<name>A0A0C3R3X4_9PORP</name>
<dbReference type="RefSeq" id="WP_041502167.1">
    <property type="nucleotide sequence ID" value="NZ_JPIT01000007.1"/>
</dbReference>
<reference evidence="2 5" key="1">
    <citation type="submission" date="2014-07" db="EMBL/GenBank/DDBJ databases">
        <title>Porphyromonadaceae bacterium OUH 308042 = ATCC BAA-2681 = DSM 28342 draft genome.</title>
        <authorList>
            <person name="Sydenham T.V."/>
            <person name="Hasman H."/>
            <person name="Justensen U.S."/>
        </authorList>
    </citation>
    <scope>NUCLEOTIDE SEQUENCE [LARGE SCALE GENOMIC DNA]</scope>
    <source>
        <strain evidence="2 5">OUH 308042</strain>
    </source>
</reference>
<gene>
    <name evidence="2" type="ORF">BA92_11405</name>
    <name evidence="3" type="ORF">IE90_01850</name>
</gene>
<dbReference type="AlphaFoldDB" id="A0A0C3R3X4"/>
<keyword evidence="5" id="KW-1185">Reference proteome</keyword>
<feature type="region of interest" description="Disordered" evidence="1">
    <location>
        <begin position="1"/>
        <end position="21"/>
    </location>
</feature>
<dbReference type="EMBL" id="JPIU01000040">
    <property type="protein sequence ID" value="KIO43990.1"/>
    <property type="molecule type" value="Genomic_DNA"/>
</dbReference>
<sequence length="70" mass="8357">MKRDKKKYSLPEEERDNRYSKSDDVLNAEYNEILESILENNDEDAKDNMSDYMDELREESAALDDFEKQS</sequence>
<evidence type="ECO:0000256" key="1">
    <source>
        <dbReference type="SAM" id="MobiDB-lite"/>
    </source>
</evidence>
<proteinExistence type="predicted"/>
<evidence type="ECO:0000313" key="4">
    <source>
        <dbReference type="Proteomes" id="UP000031937"/>
    </source>
</evidence>
<organism evidence="2 5">
    <name type="scientific">Sanguibacteroides justesenii</name>
    <dbReference type="NCBI Taxonomy" id="1547597"/>
    <lineage>
        <taxon>Bacteria</taxon>
        <taxon>Pseudomonadati</taxon>
        <taxon>Bacteroidota</taxon>
        <taxon>Bacteroidia</taxon>
        <taxon>Bacteroidales</taxon>
        <taxon>Porphyromonadaceae</taxon>
        <taxon>Sanguibacteroides</taxon>
    </lineage>
</organism>
<comment type="caution">
    <text evidence="2">The sequence shown here is derived from an EMBL/GenBank/DDBJ whole genome shotgun (WGS) entry which is preliminary data.</text>
</comment>
<evidence type="ECO:0000313" key="3">
    <source>
        <dbReference type="EMBL" id="KIO47349.1"/>
    </source>
</evidence>
<reference evidence="3 4" key="2">
    <citation type="submission" date="2014-07" db="EMBL/GenBank/DDBJ databases">
        <title>Porphyromonadaceae bacterium OUH 334697 = ATCC BAA-2682 = DSM 28341 draft genome.</title>
        <authorList>
            <person name="Sydenham T.V."/>
            <person name="Hasman H."/>
            <person name="Justesen U.S."/>
        </authorList>
    </citation>
    <scope>NUCLEOTIDE SEQUENCE [LARGE SCALE GENOMIC DNA]</scope>
    <source>
        <strain evidence="3 4">OUH 334697</strain>
    </source>
</reference>
<dbReference type="Proteomes" id="UP000031980">
    <property type="component" value="Unassembled WGS sequence"/>
</dbReference>
<dbReference type="Proteomes" id="UP000031937">
    <property type="component" value="Unassembled WGS sequence"/>
</dbReference>
<evidence type="ECO:0000313" key="5">
    <source>
        <dbReference type="Proteomes" id="UP000031980"/>
    </source>
</evidence>
<accession>A0A0C3R3X4</accession>
<protein>
    <submittedName>
        <fullName evidence="2">Uncharacterized protein</fullName>
    </submittedName>
</protein>
<evidence type="ECO:0000313" key="2">
    <source>
        <dbReference type="EMBL" id="KIO43990.1"/>
    </source>
</evidence>
<dbReference type="EMBL" id="JPIT01000007">
    <property type="protein sequence ID" value="KIO47349.1"/>
    <property type="molecule type" value="Genomic_DNA"/>
</dbReference>